<evidence type="ECO:0000313" key="3">
    <source>
        <dbReference type="EMBL" id="SHK32771.1"/>
    </source>
</evidence>
<keyword evidence="1" id="KW-0812">Transmembrane</keyword>
<evidence type="ECO:0000313" key="4">
    <source>
        <dbReference type="Proteomes" id="UP000184016"/>
    </source>
</evidence>
<dbReference type="InterPro" id="IPR004038">
    <property type="entry name" value="Ribosomal_eL8/eL30/eS12/Gad45"/>
</dbReference>
<proteinExistence type="predicted"/>
<organism evidence="3 4">
    <name type="scientific">Alicyclobacillus tolerans</name>
    <dbReference type="NCBI Taxonomy" id="90970"/>
    <lineage>
        <taxon>Bacteria</taxon>
        <taxon>Bacillati</taxon>
        <taxon>Bacillota</taxon>
        <taxon>Bacilli</taxon>
        <taxon>Bacillales</taxon>
        <taxon>Alicyclobacillaceae</taxon>
        <taxon>Alicyclobacillus</taxon>
    </lineage>
</organism>
<keyword evidence="3" id="KW-0687">Ribonucleoprotein</keyword>
<dbReference type="AlphaFoldDB" id="A0A1M6RJU6"/>
<accession>A0A1M6RJU6</accession>
<evidence type="ECO:0000259" key="2">
    <source>
        <dbReference type="Pfam" id="PF01248"/>
    </source>
</evidence>
<dbReference type="Pfam" id="PF01248">
    <property type="entry name" value="Ribosomal_L7Ae"/>
    <property type="match status" value="1"/>
</dbReference>
<keyword evidence="1" id="KW-0472">Membrane</keyword>
<dbReference type="EMBL" id="FRAF01000012">
    <property type="protein sequence ID" value="SHK32771.1"/>
    <property type="molecule type" value="Genomic_DNA"/>
</dbReference>
<dbReference type="RefSeq" id="WP_072874087.1">
    <property type="nucleotide sequence ID" value="NZ_FRAF01000012.1"/>
</dbReference>
<keyword evidence="4" id="KW-1185">Reference proteome</keyword>
<name>A0A1M6RJU6_9BACL</name>
<keyword evidence="3" id="KW-0689">Ribosomal protein</keyword>
<dbReference type="STRING" id="1830138.SAMN05443507_11235"/>
<dbReference type="SUPFAM" id="SSF55315">
    <property type="entry name" value="L30e-like"/>
    <property type="match status" value="1"/>
</dbReference>
<dbReference type="Gene3D" id="3.30.1330.30">
    <property type="match status" value="1"/>
</dbReference>
<dbReference type="Proteomes" id="UP000184016">
    <property type="component" value="Unassembled WGS sequence"/>
</dbReference>
<gene>
    <name evidence="3" type="ORF">SAMN05443507_11235</name>
</gene>
<keyword evidence="1" id="KW-1133">Transmembrane helix</keyword>
<feature type="transmembrane region" description="Helical" evidence="1">
    <location>
        <begin position="21"/>
        <end position="45"/>
    </location>
</feature>
<reference evidence="4" key="1">
    <citation type="submission" date="2016-11" db="EMBL/GenBank/DDBJ databases">
        <authorList>
            <person name="Varghese N."/>
            <person name="Submissions S."/>
        </authorList>
    </citation>
    <scope>NUCLEOTIDE SEQUENCE [LARGE SCALE GENOMIC DNA]</scope>
    <source>
        <strain evidence="4">USBA-503</strain>
    </source>
</reference>
<dbReference type="InterPro" id="IPR029064">
    <property type="entry name" value="Ribosomal_eL30-like_sf"/>
</dbReference>
<feature type="domain" description="Ribosomal protein eL8/eL30/eS12/Gadd45" evidence="2">
    <location>
        <begin position="11"/>
        <end position="99"/>
    </location>
</feature>
<protein>
    <submittedName>
        <fullName evidence="3">Ribosomal protein L7Ae</fullName>
    </submittedName>
</protein>
<evidence type="ECO:0000256" key="1">
    <source>
        <dbReference type="SAM" id="Phobius"/>
    </source>
</evidence>
<dbReference type="GO" id="GO:0005840">
    <property type="term" value="C:ribosome"/>
    <property type="evidence" value="ECO:0007669"/>
    <property type="project" value="UniProtKB-KW"/>
</dbReference>
<sequence length="119" mass="12567">MPNRTFDRNRCLQQLGLARRASALLVGTDAVLAGLAAGSALQVWLAVDAGTNVTKKIRDKCAFYHKPLVQSLSRKELGEALGRSQVVVVAVTNPGFAASLQNALGESDGGVLFDKTESV</sequence>